<organism evidence="1">
    <name type="scientific">Cryptosporidium parvum</name>
    <dbReference type="NCBI Taxonomy" id="5807"/>
    <lineage>
        <taxon>Eukaryota</taxon>
        <taxon>Sar</taxon>
        <taxon>Alveolata</taxon>
        <taxon>Apicomplexa</taxon>
        <taxon>Conoidasida</taxon>
        <taxon>Coccidia</taxon>
        <taxon>Eucoccidiorida</taxon>
        <taxon>Eimeriorina</taxon>
        <taxon>Cryptosporidiidae</taxon>
        <taxon>Cryptosporidium</taxon>
    </lineage>
</organism>
<evidence type="ECO:0000313" key="1">
    <source>
        <dbReference type="EMBL" id="BAJ78060.1"/>
    </source>
</evidence>
<proteinExistence type="evidence at transcript level"/>
<dbReference type="EMBL" id="FX115957">
    <property type="protein sequence ID" value="BAJ78060.1"/>
    <property type="molecule type" value="mRNA"/>
</dbReference>
<dbReference type="AlphaFoldDB" id="F0X639"/>
<sequence>MDDTKPYLMRLVRTYGIKRRVPINEKSAKNKFQYFKGFSNLKGFRFSIILGPKYMKNAYIMQIVCAR</sequence>
<reference evidence="1" key="1">
    <citation type="submission" date="2011-02" db="EMBL/GenBank/DDBJ databases">
        <title>Construction and analysis of full-length cDNA library of Cryptosporidium parvum.</title>
        <authorList>
            <person name="Yamagishi J."/>
            <person name="Wakaguri H."/>
            <person name="Sugano S."/>
            <person name="Kawano S."/>
            <person name="Fujisaki K."/>
            <person name="Sugimoto C."/>
            <person name="Watanabe J."/>
            <person name="Suzuki Y."/>
            <person name="Kimata I."/>
            <person name="Xuan X."/>
        </authorList>
    </citation>
    <scope>NUCLEOTIDE SEQUENCE</scope>
    <source>
        <strain evidence="1">HNJ-1</strain>
    </source>
</reference>
<name>F0X639_CRYPV</name>
<protein>
    <submittedName>
        <fullName evidence="1">Uncharacterized protein</fullName>
    </submittedName>
</protein>
<accession>F0X639</accession>